<proteinExistence type="predicted"/>
<comment type="caution">
    <text evidence="2">The sequence shown here is derived from an EMBL/GenBank/DDBJ whole genome shotgun (WGS) entry which is preliminary data.</text>
</comment>
<gene>
    <name evidence="2" type="ORF">AVEN_60276_1</name>
</gene>
<protein>
    <recommendedName>
        <fullName evidence="1">Reverse transcriptase Ty1/copia-type domain-containing protein</fullName>
    </recommendedName>
</protein>
<keyword evidence="3" id="KW-1185">Reference proteome</keyword>
<sequence length="111" mass="12795">MKWDSLRILLKIAAMKKSVVKFFDVKTAYLNGILNEELYMEPPKGYELGSNKVFKINKSIYGLPQSGRCWYNKVSEILAQAGLKKLKSDPSVCTKKAGKEFIHIEYMWMLL</sequence>
<dbReference type="Proteomes" id="UP000499080">
    <property type="component" value="Unassembled WGS sequence"/>
</dbReference>
<dbReference type="AlphaFoldDB" id="A0A4Y2D0M3"/>
<reference evidence="2 3" key="1">
    <citation type="journal article" date="2019" name="Sci. Rep.">
        <title>Orb-weaving spider Araneus ventricosus genome elucidates the spidroin gene catalogue.</title>
        <authorList>
            <person name="Kono N."/>
            <person name="Nakamura H."/>
            <person name="Ohtoshi R."/>
            <person name="Moran D.A.P."/>
            <person name="Shinohara A."/>
            <person name="Yoshida Y."/>
            <person name="Fujiwara M."/>
            <person name="Mori M."/>
            <person name="Tomita M."/>
            <person name="Arakawa K."/>
        </authorList>
    </citation>
    <scope>NUCLEOTIDE SEQUENCE [LARGE SCALE GENOMIC DNA]</scope>
</reference>
<accession>A0A4Y2D0M3</accession>
<name>A0A4Y2D0M3_ARAVE</name>
<evidence type="ECO:0000313" key="3">
    <source>
        <dbReference type="Proteomes" id="UP000499080"/>
    </source>
</evidence>
<dbReference type="EMBL" id="BGPR01000273">
    <property type="protein sequence ID" value="GBM09647.1"/>
    <property type="molecule type" value="Genomic_DNA"/>
</dbReference>
<evidence type="ECO:0000313" key="2">
    <source>
        <dbReference type="EMBL" id="GBM09647.1"/>
    </source>
</evidence>
<dbReference type="OrthoDB" id="8122331at2759"/>
<dbReference type="InterPro" id="IPR013103">
    <property type="entry name" value="RVT_2"/>
</dbReference>
<feature type="domain" description="Reverse transcriptase Ty1/copia-type" evidence="1">
    <location>
        <begin position="2"/>
        <end position="100"/>
    </location>
</feature>
<dbReference type="Pfam" id="PF07727">
    <property type="entry name" value="RVT_2"/>
    <property type="match status" value="1"/>
</dbReference>
<evidence type="ECO:0000259" key="1">
    <source>
        <dbReference type="Pfam" id="PF07727"/>
    </source>
</evidence>
<organism evidence="2 3">
    <name type="scientific">Araneus ventricosus</name>
    <name type="common">Orbweaver spider</name>
    <name type="synonym">Epeira ventricosa</name>
    <dbReference type="NCBI Taxonomy" id="182803"/>
    <lineage>
        <taxon>Eukaryota</taxon>
        <taxon>Metazoa</taxon>
        <taxon>Ecdysozoa</taxon>
        <taxon>Arthropoda</taxon>
        <taxon>Chelicerata</taxon>
        <taxon>Arachnida</taxon>
        <taxon>Araneae</taxon>
        <taxon>Araneomorphae</taxon>
        <taxon>Entelegynae</taxon>
        <taxon>Araneoidea</taxon>
        <taxon>Araneidae</taxon>
        <taxon>Araneus</taxon>
    </lineage>
</organism>